<feature type="transmembrane region" description="Helical" evidence="10">
    <location>
        <begin position="45"/>
        <end position="66"/>
    </location>
</feature>
<feature type="transmembrane region" description="Helical" evidence="10">
    <location>
        <begin position="78"/>
        <end position="102"/>
    </location>
</feature>
<feature type="transmembrane region" description="Helical" evidence="10">
    <location>
        <begin position="286"/>
        <end position="306"/>
    </location>
</feature>
<gene>
    <name evidence="11" type="ORF">H1Q58_15250</name>
</gene>
<dbReference type="EMBL" id="CP059540">
    <property type="protein sequence ID" value="QMT17290.1"/>
    <property type="molecule type" value="Genomic_DNA"/>
</dbReference>
<reference evidence="11 12" key="1">
    <citation type="submission" date="2020-07" db="EMBL/GenBank/DDBJ databases">
        <title>Screening of a cold-adapted Planococcus bacterium producing protease in traditional shrimp paste and protease identification by genome sequencing.</title>
        <authorList>
            <person name="Gao R."/>
            <person name="Leng W."/>
            <person name="Chu Q."/>
            <person name="Wu X."/>
            <person name="Liu H."/>
            <person name="Li X."/>
        </authorList>
    </citation>
    <scope>NUCLEOTIDE SEQUENCE [LARGE SCALE GENOMIC DNA]</scope>
    <source>
        <strain evidence="11 12">XJ11</strain>
    </source>
</reference>
<dbReference type="RefSeq" id="WP_182091992.1">
    <property type="nucleotide sequence ID" value="NZ_CP059540.1"/>
</dbReference>
<feature type="transmembrane region" description="Helical" evidence="10">
    <location>
        <begin position="403"/>
        <end position="428"/>
    </location>
</feature>
<feature type="transmembrane region" description="Helical" evidence="10">
    <location>
        <begin position="20"/>
        <end position="39"/>
    </location>
</feature>
<feature type="transmembrane region" description="Helical" evidence="10">
    <location>
        <begin position="313"/>
        <end position="332"/>
    </location>
</feature>
<dbReference type="Proteomes" id="UP000514716">
    <property type="component" value="Chromosome"/>
</dbReference>
<evidence type="ECO:0000256" key="10">
    <source>
        <dbReference type="SAM" id="Phobius"/>
    </source>
</evidence>
<feature type="transmembrane region" description="Helical" evidence="10">
    <location>
        <begin position="193"/>
        <end position="216"/>
    </location>
</feature>
<evidence type="ECO:0000256" key="5">
    <source>
        <dbReference type="ARBA" id="ARBA00022692"/>
    </source>
</evidence>
<evidence type="ECO:0000256" key="6">
    <source>
        <dbReference type="ARBA" id="ARBA00022958"/>
    </source>
</evidence>
<keyword evidence="7 10" id="KW-1133">Transmembrane helix</keyword>
<evidence type="ECO:0000256" key="7">
    <source>
        <dbReference type="ARBA" id="ARBA00022989"/>
    </source>
</evidence>
<dbReference type="Pfam" id="PF02386">
    <property type="entry name" value="TrkH"/>
    <property type="match status" value="1"/>
</dbReference>
<evidence type="ECO:0000256" key="9">
    <source>
        <dbReference type="ARBA" id="ARBA00023136"/>
    </source>
</evidence>
<feature type="transmembrane region" description="Helical" evidence="10">
    <location>
        <begin position="228"/>
        <end position="248"/>
    </location>
</feature>
<evidence type="ECO:0000256" key="8">
    <source>
        <dbReference type="ARBA" id="ARBA00023065"/>
    </source>
</evidence>
<feature type="transmembrane region" description="Helical" evidence="10">
    <location>
        <begin position="352"/>
        <end position="372"/>
    </location>
</feature>
<proteinExistence type="predicted"/>
<dbReference type="KEGG" id="pdec:H1Q58_15250"/>
<dbReference type="InterPro" id="IPR004772">
    <property type="entry name" value="TrkH"/>
</dbReference>
<accession>A0A7D7MFV0</accession>
<dbReference type="AlphaFoldDB" id="A0A7D7MFV0"/>
<keyword evidence="2" id="KW-0813">Transport</keyword>
<dbReference type="PANTHER" id="PTHR32024">
    <property type="entry name" value="TRK SYSTEM POTASSIUM UPTAKE PROTEIN TRKG-RELATED"/>
    <property type="match status" value="1"/>
</dbReference>
<keyword evidence="3" id="KW-1003">Cell membrane</keyword>
<evidence type="ECO:0000256" key="1">
    <source>
        <dbReference type="ARBA" id="ARBA00004651"/>
    </source>
</evidence>
<keyword evidence="6" id="KW-0630">Potassium</keyword>
<keyword evidence="8" id="KW-0406">Ion transport</keyword>
<dbReference type="NCBIfam" id="TIGR00933">
    <property type="entry name" value="2a38"/>
    <property type="match status" value="1"/>
</dbReference>
<feature type="transmembrane region" description="Helical" evidence="10">
    <location>
        <begin position="379"/>
        <end position="397"/>
    </location>
</feature>
<keyword evidence="5 10" id="KW-0812">Transmembrane</keyword>
<keyword evidence="9 10" id="KW-0472">Membrane</keyword>
<protein>
    <submittedName>
        <fullName evidence="11">Ktr system potassium transporter B</fullName>
    </submittedName>
</protein>
<keyword evidence="12" id="KW-1185">Reference proteome</keyword>
<feature type="transmembrane region" description="Helical" evidence="10">
    <location>
        <begin position="129"/>
        <end position="149"/>
    </location>
</feature>
<evidence type="ECO:0000256" key="4">
    <source>
        <dbReference type="ARBA" id="ARBA00022538"/>
    </source>
</evidence>
<evidence type="ECO:0000313" key="11">
    <source>
        <dbReference type="EMBL" id="QMT17290.1"/>
    </source>
</evidence>
<comment type="subcellular location">
    <subcellularLocation>
        <location evidence="1">Cell membrane</location>
        <topology evidence="1">Multi-pass membrane protein</topology>
    </subcellularLocation>
</comment>
<dbReference type="GO" id="GO:0015379">
    <property type="term" value="F:potassium:chloride symporter activity"/>
    <property type="evidence" value="ECO:0007669"/>
    <property type="project" value="InterPro"/>
</dbReference>
<organism evidence="11 12">
    <name type="scientific">Planococcus maritimus</name>
    <dbReference type="NCBI Taxonomy" id="192421"/>
    <lineage>
        <taxon>Bacteria</taxon>
        <taxon>Bacillati</taxon>
        <taxon>Bacillota</taxon>
        <taxon>Bacilli</taxon>
        <taxon>Bacillales</taxon>
        <taxon>Caryophanaceae</taxon>
        <taxon>Planococcus</taxon>
    </lineage>
</organism>
<keyword evidence="4" id="KW-0633">Potassium transport</keyword>
<evidence type="ECO:0000313" key="12">
    <source>
        <dbReference type="Proteomes" id="UP000514716"/>
    </source>
</evidence>
<feature type="transmembrane region" description="Helical" evidence="10">
    <location>
        <begin position="156"/>
        <end position="173"/>
    </location>
</feature>
<evidence type="ECO:0000256" key="2">
    <source>
        <dbReference type="ARBA" id="ARBA00022448"/>
    </source>
</evidence>
<evidence type="ECO:0000256" key="3">
    <source>
        <dbReference type="ARBA" id="ARBA00022475"/>
    </source>
</evidence>
<name>A0A7D7MFV0_PLAMR</name>
<sequence>MQMNKSYLLKKIHMSPPQVLSITFLAAIFIGAILLYLPVSTTAPISFLDALFTATSATTVTGLAVLSTGDDFTLFGQTVIMALMQIGGLGLMTFAVLIVMLLGKKIGLKGRILIQQSFNQYSLGGMIRLVRIILVFTFAIEALAAAFLAVRWVPEYGWGFGLFTSAFHAVSAFNNAGFSLWNDSLSAYVGDPVINIIITLLFITGGIGFTVLYDMWNAKEFRQLSLHSKIMLTGTLVVNLFAMLFLFVSEYGNMETLGSLPLGDKLWASYFQAVTPRTAGFNSIDIGSMETGSIVLISLLMFIGAGSASTGSGIKLTTFLVIILVTASYLNGKKEAVIFNRAIPSHLLERSLAIVFISMTAVFAGILILSYTENAPFEWIVFEAFSAFGTVGLSMGLTGELSVLGKIIIMILMFVGRVGPVTLAFALARQHREPIRHPKGDIFTG</sequence>
<dbReference type="GO" id="GO:0005886">
    <property type="term" value="C:plasma membrane"/>
    <property type="evidence" value="ECO:0007669"/>
    <property type="project" value="UniProtKB-SubCell"/>
</dbReference>
<dbReference type="PANTHER" id="PTHR32024:SF1">
    <property type="entry name" value="KTR SYSTEM POTASSIUM UPTAKE PROTEIN B"/>
    <property type="match status" value="1"/>
</dbReference>
<dbReference type="InterPro" id="IPR003445">
    <property type="entry name" value="Cat_transpt"/>
</dbReference>